<comment type="caution">
    <text evidence="2">The sequence shown here is derived from an EMBL/GenBank/DDBJ whole genome shotgun (WGS) entry which is preliminary data.</text>
</comment>
<evidence type="ECO:0000313" key="3">
    <source>
        <dbReference type="Proteomes" id="UP000011682"/>
    </source>
</evidence>
<dbReference type="Proteomes" id="UP000011682">
    <property type="component" value="Unassembled WGS sequence"/>
</dbReference>
<dbReference type="EMBL" id="ANAH02000071">
    <property type="protein sequence ID" value="EPX55583.1"/>
    <property type="molecule type" value="Genomic_DNA"/>
</dbReference>
<sequence length="402" mass="42556">MPTVNPAGPRVRTNSSSSSSAPASPKNEVKTEVPASSTQASASTSSAHVKDTFSSAPPPPPPPPPGMLKASGGPPPPPPPPGMLKASGGPPPPPGMPNLSGGPPPPPLLGMPKASSGSRPVFNTRPADPFDRLFGSTVSSEQKAALKDEAKNSPIHQPPMPDGSASLKAFRDARPPAINDSPLYQGGKQTHLLNCSFCTVGAMTNKTASDVAKDHIEQNYSKHASLSDNAKRASQEMTVWSDPAQNPDNATAAYDFKGQLDGMGSYLKKYAGDPANKVTFKQDTPLKPNSEVPGGHEPAPYPKNELIKRMNEYPNGTRFGVMVFGSEANQTHWVQAEKYNGNLVFQDFQQNAKMDVMKNGRPTGAQATNDPRITNNRLPVGPVDGKDIYQSGMFFALEPTKS</sequence>
<dbReference type="OrthoDB" id="5866822at2"/>
<gene>
    <name evidence="2" type="ORF">D187_009194</name>
</gene>
<feature type="compositionally biased region" description="Low complexity" evidence="1">
    <location>
        <begin position="35"/>
        <end position="47"/>
    </location>
</feature>
<evidence type="ECO:0000256" key="1">
    <source>
        <dbReference type="SAM" id="MobiDB-lite"/>
    </source>
</evidence>
<protein>
    <submittedName>
        <fullName evidence="2">Diaphanous</fullName>
    </submittedName>
</protein>
<keyword evidence="3" id="KW-1185">Reference proteome</keyword>
<reference evidence="2" key="1">
    <citation type="submission" date="2013-05" db="EMBL/GenBank/DDBJ databases">
        <title>Genome assembly of Cystobacter fuscus DSM 2262.</title>
        <authorList>
            <person name="Sharma G."/>
            <person name="Khatri I."/>
            <person name="Kaur C."/>
            <person name="Mayilraj S."/>
            <person name="Subramanian S."/>
        </authorList>
    </citation>
    <scope>NUCLEOTIDE SEQUENCE [LARGE SCALE GENOMIC DNA]</scope>
    <source>
        <strain evidence="2">DSM 2262</strain>
    </source>
</reference>
<feature type="compositionally biased region" description="Low complexity" evidence="1">
    <location>
        <begin position="15"/>
        <end position="25"/>
    </location>
</feature>
<name>S9QGT1_CYSF2</name>
<accession>S9QGT1</accession>
<organism evidence="2 3">
    <name type="scientific">Cystobacter fuscus (strain ATCC 25194 / DSM 2262 / NBRC 100088 / M29)</name>
    <dbReference type="NCBI Taxonomy" id="1242864"/>
    <lineage>
        <taxon>Bacteria</taxon>
        <taxon>Pseudomonadati</taxon>
        <taxon>Myxococcota</taxon>
        <taxon>Myxococcia</taxon>
        <taxon>Myxococcales</taxon>
        <taxon>Cystobacterineae</taxon>
        <taxon>Archangiaceae</taxon>
        <taxon>Cystobacter</taxon>
    </lineage>
</organism>
<feature type="region of interest" description="Disordered" evidence="1">
    <location>
        <begin position="278"/>
        <end position="303"/>
    </location>
</feature>
<feature type="compositionally biased region" description="Pro residues" evidence="1">
    <location>
        <begin position="73"/>
        <end position="82"/>
    </location>
</feature>
<feature type="compositionally biased region" description="Pro residues" evidence="1">
    <location>
        <begin position="56"/>
        <end position="66"/>
    </location>
</feature>
<dbReference type="AlphaFoldDB" id="S9QGT1"/>
<feature type="region of interest" description="Disordered" evidence="1">
    <location>
        <begin position="1"/>
        <end position="169"/>
    </location>
</feature>
<proteinExistence type="predicted"/>
<evidence type="ECO:0000313" key="2">
    <source>
        <dbReference type="EMBL" id="EPX55583.1"/>
    </source>
</evidence>
<feature type="compositionally biased region" description="Pro residues" evidence="1">
    <location>
        <begin position="89"/>
        <end position="109"/>
    </location>
</feature>